<evidence type="ECO:0000313" key="2">
    <source>
        <dbReference type="Proteomes" id="UP000471633"/>
    </source>
</evidence>
<dbReference type="AlphaFoldDB" id="A0A922IPY2"/>
<reference evidence="1" key="4">
    <citation type="journal article" date="2022" name="PLoS Pathog.">
        <title>Chromosome-level genome of Schistosoma haematobium underpins genome-wide explorations of molecular variation.</title>
        <authorList>
            <person name="Stroehlein A.J."/>
            <person name="Korhonen P.K."/>
            <person name="Lee V.V."/>
            <person name="Ralph S.A."/>
            <person name="Mentink-Kane M."/>
            <person name="You H."/>
            <person name="McManus D.P."/>
            <person name="Tchuente L.T."/>
            <person name="Stothard J.R."/>
            <person name="Kaur P."/>
            <person name="Dudchenko O."/>
            <person name="Aiden E.L."/>
            <person name="Yang B."/>
            <person name="Yang H."/>
            <person name="Emery A.M."/>
            <person name="Webster B.L."/>
            <person name="Brindley P.J."/>
            <person name="Rollinson D."/>
            <person name="Chang B.C.H."/>
            <person name="Gasser R.B."/>
            <person name="Young N.D."/>
        </authorList>
    </citation>
    <scope>NUCLEOTIDE SEQUENCE</scope>
</reference>
<evidence type="ECO:0008006" key="3">
    <source>
        <dbReference type="Google" id="ProtNLM"/>
    </source>
</evidence>
<protein>
    <recommendedName>
        <fullName evidence="3">Sj-Ts4 protein</fullName>
    </recommendedName>
</protein>
<dbReference type="RefSeq" id="XP_051067453.1">
    <property type="nucleotide sequence ID" value="XM_051214299.1"/>
</dbReference>
<comment type="caution">
    <text evidence="1">The sequence shown here is derived from an EMBL/GenBank/DDBJ whole genome shotgun (WGS) entry which is preliminary data.</text>
</comment>
<accession>A0A922IPY2</accession>
<dbReference type="EMBL" id="AMPZ03000004">
    <property type="protein sequence ID" value="KAH9584658.1"/>
    <property type="molecule type" value="Genomic_DNA"/>
</dbReference>
<keyword evidence="2" id="KW-1185">Reference proteome</keyword>
<evidence type="ECO:0000313" key="1">
    <source>
        <dbReference type="EMBL" id="KAH9584658.1"/>
    </source>
</evidence>
<sequence>MTTFATRLCGYSVVGDTYKTALDVYNWVKKKESVGPIIQTAEDKAISVIKPIVESGIVQKIDDMACQHVLDRAEAACAQIKNTSNECIILPTASRALNIAEACANLYLPKDDSKGINWMDLKRLVTLLEHMKERLDVQEPVTEIELEPITEKPTFSLISGDNDESDTNVNDS</sequence>
<gene>
    <name evidence="1" type="ORF">MS3_00006179</name>
</gene>
<dbReference type="Proteomes" id="UP000471633">
    <property type="component" value="Unassembled WGS sequence"/>
</dbReference>
<organism evidence="1 2">
    <name type="scientific">Schistosoma haematobium</name>
    <name type="common">Blood fluke</name>
    <dbReference type="NCBI Taxonomy" id="6185"/>
    <lineage>
        <taxon>Eukaryota</taxon>
        <taxon>Metazoa</taxon>
        <taxon>Spiralia</taxon>
        <taxon>Lophotrochozoa</taxon>
        <taxon>Platyhelminthes</taxon>
        <taxon>Trematoda</taxon>
        <taxon>Digenea</taxon>
        <taxon>Strigeidida</taxon>
        <taxon>Schistosomatoidea</taxon>
        <taxon>Schistosomatidae</taxon>
        <taxon>Schistosoma</taxon>
    </lineage>
</organism>
<reference evidence="1" key="3">
    <citation type="submission" date="2021-06" db="EMBL/GenBank/DDBJ databases">
        <title>Chromosome-level genome assembly for S. haematobium.</title>
        <authorList>
            <person name="Stroehlein A.J."/>
        </authorList>
    </citation>
    <scope>NUCLEOTIDE SEQUENCE</scope>
</reference>
<proteinExistence type="predicted"/>
<reference evidence="1" key="2">
    <citation type="journal article" date="2019" name="Gigascience">
        <title>High-quality Schistosoma haematobium genome achieved by single-molecule and long-range sequencing.</title>
        <authorList>
            <person name="Stroehlein A.J."/>
            <person name="Korhonen P.K."/>
            <person name="Chong T.M."/>
            <person name="Lim Y.L."/>
            <person name="Chan K.G."/>
            <person name="Webster B."/>
            <person name="Rollinson D."/>
            <person name="Brindley P.J."/>
            <person name="Gasser R.B."/>
            <person name="Young N.D."/>
        </authorList>
    </citation>
    <scope>NUCLEOTIDE SEQUENCE</scope>
</reference>
<dbReference type="CTD" id="24591111"/>
<reference evidence="1" key="1">
    <citation type="journal article" date="2012" name="Nat. Genet.">
        <title>Whole-genome sequence of Schistosoma haematobium.</title>
        <authorList>
            <person name="Young N.D."/>
            <person name="Jex A.R."/>
            <person name="Li B."/>
            <person name="Liu S."/>
            <person name="Yang L."/>
            <person name="Xiong Z."/>
            <person name="Li Y."/>
            <person name="Cantacessi C."/>
            <person name="Hall R.S."/>
            <person name="Xu X."/>
            <person name="Chen F."/>
            <person name="Wu X."/>
            <person name="Zerlotini A."/>
            <person name="Oliveira G."/>
            <person name="Hofmann A."/>
            <person name="Zhang G."/>
            <person name="Fang X."/>
            <person name="Kang Y."/>
            <person name="Campbell B.E."/>
            <person name="Loukas A."/>
            <person name="Ranganathan S."/>
            <person name="Rollinson D."/>
            <person name="Rinaldi G."/>
            <person name="Brindley P.J."/>
            <person name="Yang H."/>
            <person name="Wang J."/>
            <person name="Wang J."/>
            <person name="Gasser R.B."/>
        </authorList>
    </citation>
    <scope>NUCLEOTIDE SEQUENCE</scope>
</reference>
<name>A0A922IPY2_SCHHA</name>
<dbReference type="GeneID" id="24591111"/>